<gene>
    <name evidence="2" type="primary">LOC110423851</name>
</gene>
<reference evidence="2" key="1">
    <citation type="submission" date="2025-08" db="UniProtKB">
        <authorList>
            <consortium name="RefSeq"/>
        </authorList>
    </citation>
    <scope>IDENTIFICATION</scope>
    <source>
        <tissue evidence="2">Leaf</tissue>
    </source>
</reference>
<dbReference type="GeneID" id="110423851"/>
<evidence type="ECO:0000313" key="1">
    <source>
        <dbReference type="Proteomes" id="UP000504621"/>
    </source>
</evidence>
<accession>A0A6J1B3I2</accession>
<protein>
    <submittedName>
        <fullName evidence="2">Uncharacterized protein LOC110423851</fullName>
    </submittedName>
</protein>
<dbReference type="OrthoDB" id="783264at2759"/>
<dbReference type="RefSeq" id="XP_021293927.1">
    <property type="nucleotide sequence ID" value="XM_021438252.1"/>
</dbReference>
<organism evidence="1 2">
    <name type="scientific">Herrania umbratica</name>
    <dbReference type="NCBI Taxonomy" id="108875"/>
    <lineage>
        <taxon>Eukaryota</taxon>
        <taxon>Viridiplantae</taxon>
        <taxon>Streptophyta</taxon>
        <taxon>Embryophyta</taxon>
        <taxon>Tracheophyta</taxon>
        <taxon>Spermatophyta</taxon>
        <taxon>Magnoliopsida</taxon>
        <taxon>eudicotyledons</taxon>
        <taxon>Gunneridae</taxon>
        <taxon>Pentapetalae</taxon>
        <taxon>rosids</taxon>
        <taxon>malvids</taxon>
        <taxon>Malvales</taxon>
        <taxon>Malvaceae</taxon>
        <taxon>Byttnerioideae</taxon>
        <taxon>Herrania</taxon>
    </lineage>
</organism>
<dbReference type="PANTHER" id="PTHR35131:SF1">
    <property type="entry name" value="EXPRESSED PROTEIN"/>
    <property type="match status" value="1"/>
</dbReference>
<proteinExistence type="predicted"/>
<name>A0A6J1B3I2_9ROSI</name>
<evidence type="ECO:0000313" key="2">
    <source>
        <dbReference type="RefSeq" id="XP_021293927.1"/>
    </source>
</evidence>
<dbReference type="PANTHER" id="PTHR35131">
    <property type="entry name" value="EXPRESSED PROTEIN"/>
    <property type="match status" value="1"/>
</dbReference>
<keyword evidence="1" id="KW-1185">Reference proteome</keyword>
<sequence length="162" mass="18609">MPHKQKQSSQHRQGTRAITFFSHKPPEPLKKMQYKASFTNTKFFPEKMAAATPVAIGTRGTVGSLLKKEIEYFTKFELEGRGSCWKPHGQVVEMVQMDCRTGHSRQSLWLSITGWKRKKRRGGSGFLPSMCSAKEVTDKNQLKRIPGFNYRILKSDVNNFHF</sequence>
<dbReference type="AlphaFoldDB" id="A0A6J1B3I2"/>
<dbReference type="Proteomes" id="UP000504621">
    <property type="component" value="Unplaced"/>
</dbReference>